<dbReference type="Proteomes" id="UP001145050">
    <property type="component" value="Unassembled WGS sequence"/>
</dbReference>
<dbReference type="EMBL" id="JAMQKB010000001">
    <property type="protein sequence ID" value="MDC3423500.1"/>
    <property type="molecule type" value="Genomic_DNA"/>
</dbReference>
<accession>A0A9X3WPL7</accession>
<evidence type="ECO:0000259" key="1">
    <source>
        <dbReference type="Pfam" id="PF04542"/>
    </source>
</evidence>
<evidence type="ECO:0000313" key="3">
    <source>
        <dbReference type="Proteomes" id="UP001145050"/>
    </source>
</evidence>
<keyword evidence="3" id="KW-1185">Reference proteome</keyword>
<evidence type="ECO:0000313" key="2">
    <source>
        <dbReference type="EMBL" id="MDC3423500.1"/>
    </source>
</evidence>
<name>A0A9X3WPL7_9BACI</name>
<comment type="caution">
    <text evidence="2">The sequence shown here is derived from an EMBL/GenBank/DDBJ whole genome shotgun (WGS) entry which is preliminary data.</text>
</comment>
<protein>
    <submittedName>
        <fullName evidence="2">Sigma-70 family RNA polymerase sigma factor</fullName>
    </submittedName>
</protein>
<dbReference type="SUPFAM" id="SSF88946">
    <property type="entry name" value="Sigma2 domain of RNA polymerase sigma factors"/>
    <property type="match status" value="1"/>
</dbReference>
<gene>
    <name evidence="2" type="ORF">NC797_03135</name>
</gene>
<dbReference type="Gene3D" id="1.10.1740.10">
    <property type="match status" value="1"/>
</dbReference>
<reference evidence="2" key="1">
    <citation type="submission" date="2022-06" db="EMBL/GenBank/DDBJ databases">
        <title>Aquibacillus sp. a new bacterium isolated from soil saline samples.</title>
        <authorList>
            <person name="Galisteo C."/>
            <person name="De La Haba R."/>
            <person name="Sanchez-Porro C."/>
            <person name="Ventosa A."/>
        </authorList>
    </citation>
    <scope>NUCLEOTIDE SEQUENCE</scope>
    <source>
        <strain evidence="2">3ASR75-11</strain>
    </source>
</reference>
<organism evidence="2 3">
    <name type="scientific">Terrihalobacillus insolitus</name>
    <dbReference type="NCBI Taxonomy" id="2950438"/>
    <lineage>
        <taxon>Bacteria</taxon>
        <taxon>Bacillati</taxon>
        <taxon>Bacillota</taxon>
        <taxon>Bacilli</taxon>
        <taxon>Bacillales</taxon>
        <taxon>Bacillaceae</taxon>
        <taxon>Terrihalobacillus</taxon>
    </lineage>
</organism>
<sequence length="167" mass="20089">MNKAIDKPFCEVAKQNERRIHYHIHKLGIFDPHQEYYQEGLYALWNAYCTYQPEKGSFSTYLNYSIRNRLIDLLRKNIRQIEKDTLVIDYQISNYESYAIDTLEDPLFWEEIKSLLTIKQWKWVYYHIILDLPIKAIAQKENTTVDAVKNWGREVRKKLGTNLIIEK</sequence>
<dbReference type="RefSeq" id="WP_272435194.1">
    <property type="nucleotide sequence ID" value="NZ_JAMQKB010000001.1"/>
</dbReference>
<dbReference type="InterPro" id="IPR007627">
    <property type="entry name" value="RNA_pol_sigma70_r2"/>
</dbReference>
<feature type="domain" description="RNA polymerase sigma-70 region 2" evidence="1">
    <location>
        <begin position="15"/>
        <end position="77"/>
    </location>
</feature>
<dbReference type="NCBIfam" id="TIGR02937">
    <property type="entry name" value="sigma70-ECF"/>
    <property type="match status" value="1"/>
</dbReference>
<dbReference type="InterPro" id="IPR013325">
    <property type="entry name" value="RNA_pol_sigma_r2"/>
</dbReference>
<dbReference type="SUPFAM" id="SSF88659">
    <property type="entry name" value="Sigma3 and sigma4 domains of RNA polymerase sigma factors"/>
    <property type="match status" value="1"/>
</dbReference>
<proteinExistence type="predicted"/>
<dbReference type="AlphaFoldDB" id="A0A9X3WPL7"/>
<dbReference type="GO" id="GO:0006352">
    <property type="term" value="P:DNA-templated transcription initiation"/>
    <property type="evidence" value="ECO:0007669"/>
    <property type="project" value="InterPro"/>
</dbReference>
<dbReference type="Pfam" id="PF04542">
    <property type="entry name" value="Sigma70_r2"/>
    <property type="match status" value="1"/>
</dbReference>
<dbReference type="GO" id="GO:0003700">
    <property type="term" value="F:DNA-binding transcription factor activity"/>
    <property type="evidence" value="ECO:0007669"/>
    <property type="project" value="InterPro"/>
</dbReference>
<dbReference type="InterPro" id="IPR013324">
    <property type="entry name" value="RNA_pol_sigma_r3/r4-like"/>
</dbReference>
<dbReference type="InterPro" id="IPR014284">
    <property type="entry name" value="RNA_pol_sigma-70_dom"/>
</dbReference>